<organism evidence="9 10">
    <name type="scientific">Actinokineospora auranticolor</name>
    <dbReference type="NCBI Taxonomy" id="155976"/>
    <lineage>
        <taxon>Bacteria</taxon>
        <taxon>Bacillati</taxon>
        <taxon>Actinomycetota</taxon>
        <taxon>Actinomycetes</taxon>
        <taxon>Pseudonocardiales</taxon>
        <taxon>Pseudonocardiaceae</taxon>
        <taxon>Actinokineospora</taxon>
    </lineage>
</organism>
<evidence type="ECO:0000256" key="1">
    <source>
        <dbReference type="ARBA" id="ARBA00004651"/>
    </source>
</evidence>
<keyword evidence="10" id="KW-1185">Reference proteome</keyword>
<dbReference type="EMBL" id="PTIX01000005">
    <property type="protein sequence ID" value="PPK68287.1"/>
    <property type="molecule type" value="Genomic_DNA"/>
</dbReference>
<dbReference type="Pfam" id="PF09594">
    <property type="entry name" value="GT87"/>
    <property type="match status" value="1"/>
</dbReference>
<accession>A0A2S6GSY0</accession>
<keyword evidence="2" id="KW-1003">Cell membrane</keyword>
<evidence type="ECO:0000256" key="3">
    <source>
        <dbReference type="ARBA" id="ARBA00022679"/>
    </source>
</evidence>
<dbReference type="OrthoDB" id="9774600at2"/>
<reference evidence="9 10" key="1">
    <citation type="submission" date="2018-02" db="EMBL/GenBank/DDBJ databases">
        <title>Genomic Encyclopedia of Archaeal and Bacterial Type Strains, Phase II (KMG-II): from individual species to whole genera.</title>
        <authorList>
            <person name="Goeker M."/>
        </authorList>
    </citation>
    <scope>NUCLEOTIDE SEQUENCE [LARGE SCALE GENOMIC DNA]</scope>
    <source>
        <strain evidence="9 10">YU 961-1</strain>
    </source>
</reference>
<feature type="transmembrane region" description="Helical" evidence="8">
    <location>
        <begin position="47"/>
        <end position="73"/>
    </location>
</feature>
<feature type="transmembrane region" description="Helical" evidence="8">
    <location>
        <begin position="330"/>
        <end position="348"/>
    </location>
</feature>
<dbReference type="AlphaFoldDB" id="A0A2S6GSY0"/>
<dbReference type="Proteomes" id="UP000239203">
    <property type="component" value="Unassembled WGS sequence"/>
</dbReference>
<dbReference type="GO" id="GO:0005886">
    <property type="term" value="C:plasma membrane"/>
    <property type="evidence" value="ECO:0007669"/>
    <property type="project" value="UniProtKB-SubCell"/>
</dbReference>
<proteinExistence type="inferred from homology"/>
<feature type="transmembrane region" description="Helical" evidence="8">
    <location>
        <begin position="305"/>
        <end position="323"/>
    </location>
</feature>
<comment type="caution">
    <text evidence="9">The sequence shown here is derived from an EMBL/GenBank/DDBJ whole genome shotgun (WGS) entry which is preliminary data.</text>
</comment>
<protein>
    <submittedName>
        <fullName evidence="9">Alpha-1,2-mannosyltransferase</fullName>
    </submittedName>
</protein>
<evidence type="ECO:0000256" key="5">
    <source>
        <dbReference type="ARBA" id="ARBA00022989"/>
    </source>
</evidence>
<evidence type="ECO:0000256" key="8">
    <source>
        <dbReference type="SAM" id="Phobius"/>
    </source>
</evidence>
<evidence type="ECO:0000256" key="4">
    <source>
        <dbReference type="ARBA" id="ARBA00022692"/>
    </source>
</evidence>
<comment type="subcellular location">
    <subcellularLocation>
        <location evidence="1">Cell membrane</location>
        <topology evidence="1">Multi-pass membrane protein</topology>
    </subcellularLocation>
</comment>
<evidence type="ECO:0000313" key="10">
    <source>
        <dbReference type="Proteomes" id="UP000239203"/>
    </source>
</evidence>
<evidence type="ECO:0000256" key="2">
    <source>
        <dbReference type="ARBA" id="ARBA00022475"/>
    </source>
</evidence>
<feature type="transmembrane region" description="Helical" evidence="8">
    <location>
        <begin position="243"/>
        <end position="261"/>
    </location>
</feature>
<feature type="transmembrane region" description="Helical" evidence="8">
    <location>
        <begin position="273"/>
        <end position="299"/>
    </location>
</feature>
<feature type="transmembrane region" description="Helical" evidence="8">
    <location>
        <begin position="85"/>
        <end position="106"/>
    </location>
</feature>
<name>A0A2S6GSY0_9PSEU</name>
<evidence type="ECO:0000256" key="7">
    <source>
        <dbReference type="ARBA" id="ARBA00024033"/>
    </source>
</evidence>
<feature type="transmembrane region" description="Helical" evidence="8">
    <location>
        <begin position="157"/>
        <end position="178"/>
    </location>
</feature>
<dbReference type="InterPro" id="IPR018584">
    <property type="entry name" value="GT87"/>
</dbReference>
<keyword evidence="5 8" id="KW-1133">Transmembrane helix</keyword>
<evidence type="ECO:0000313" key="9">
    <source>
        <dbReference type="EMBL" id="PPK68287.1"/>
    </source>
</evidence>
<keyword evidence="6 8" id="KW-0472">Membrane</keyword>
<feature type="transmembrane region" description="Helical" evidence="8">
    <location>
        <begin position="185"/>
        <end position="204"/>
    </location>
</feature>
<evidence type="ECO:0000256" key="6">
    <source>
        <dbReference type="ARBA" id="ARBA00023136"/>
    </source>
</evidence>
<sequence length="370" mass="39491">MNIRMRALAVSAALLTGAWIVFLARQYHLDLDVYRIGVNVWLSGGDIYGTLPPTLAGITLPFIYPPISAVAMVPLTAIPFPAASAVLVFLSVVCAGITLAVTLTSVKLSKNWLVVIPLVLLLEPFRATLDYGQVNIVLMVLVAVDCLAPTTRWPRGLLVGLAAALKLTPAAFVLFFLLRRDWKSLVTAGVSFAAATAIGFVAAWDESVRFWTTEVFATGDKVGVGYISNQSILGVLTRADATWLWPLLAVGVLALTIPAMRRSAPATAFSLNALAMLLVSPISWSHHWVWCLPVIVAFAAQGHRVLAGIGLGVFVLAPHWWGVPVLENGFFAFAIASLAVPVVAPLLTRREDKVPDLPPAAQPAPVPASP</sequence>
<keyword evidence="9" id="KW-0328">Glycosyltransferase</keyword>
<keyword evidence="4 8" id="KW-0812">Transmembrane</keyword>
<keyword evidence="3 9" id="KW-0808">Transferase</keyword>
<dbReference type="GO" id="GO:0016758">
    <property type="term" value="F:hexosyltransferase activity"/>
    <property type="evidence" value="ECO:0007669"/>
    <property type="project" value="InterPro"/>
</dbReference>
<comment type="similarity">
    <text evidence="7">Belongs to the glycosyltransferase 87 family.</text>
</comment>
<gene>
    <name evidence="9" type="ORF">CLV40_10510</name>
</gene>